<dbReference type="Proteomes" id="UP001596415">
    <property type="component" value="Unassembled WGS sequence"/>
</dbReference>
<comment type="caution">
    <text evidence="1">The sequence shown here is derived from an EMBL/GenBank/DDBJ whole genome shotgun (WGS) entry which is preliminary data.</text>
</comment>
<name>A0ABW2MS18_9FLAO</name>
<evidence type="ECO:0000313" key="1">
    <source>
        <dbReference type="EMBL" id="MFC7357084.1"/>
    </source>
</evidence>
<dbReference type="EMBL" id="JBHTBN010000002">
    <property type="protein sequence ID" value="MFC7357084.1"/>
    <property type="molecule type" value="Genomic_DNA"/>
</dbReference>
<sequence>MISVRIDSFSVWKRNGFVTSKVILEGSMRFGSFGKLSTEEQSDLV</sequence>
<proteinExistence type="predicted"/>
<protein>
    <submittedName>
        <fullName evidence="1">Uncharacterized protein</fullName>
    </submittedName>
</protein>
<dbReference type="RefSeq" id="WP_380216933.1">
    <property type="nucleotide sequence ID" value="NZ_JBHTBN010000002.1"/>
</dbReference>
<gene>
    <name evidence="1" type="ORF">ACFQO1_05255</name>
</gene>
<accession>A0ABW2MS18</accession>
<organism evidence="1 2">
    <name type="scientific">Jejudonia soesokkakensis</name>
    <dbReference type="NCBI Taxonomy" id="1323432"/>
    <lineage>
        <taxon>Bacteria</taxon>
        <taxon>Pseudomonadati</taxon>
        <taxon>Bacteroidota</taxon>
        <taxon>Flavobacteriia</taxon>
        <taxon>Flavobacteriales</taxon>
        <taxon>Flavobacteriaceae</taxon>
        <taxon>Jejudonia</taxon>
    </lineage>
</organism>
<evidence type="ECO:0000313" key="2">
    <source>
        <dbReference type="Proteomes" id="UP001596415"/>
    </source>
</evidence>
<reference evidence="2" key="1">
    <citation type="journal article" date="2019" name="Int. J. Syst. Evol. Microbiol.">
        <title>The Global Catalogue of Microorganisms (GCM) 10K type strain sequencing project: providing services to taxonomists for standard genome sequencing and annotation.</title>
        <authorList>
            <consortium name="The Broad Institute Genomics Platform"/>
            <consortium name="The Broad Institute Genome Sequencing Center for Infectious Disease"/>
            <person name="Wu L."/>
            <person name="Ma J."/>
        </authorList>
    </citation>
    <scope>NUCLEOTIDE SEQUENCE [LARGE SCALE GENOMIC DNA]</scope>
    <source>
        <strain evidence="2">CGMCC 1.16306</strain>
    </source>
</reference>
<keyword evidence="2" id="KW-1185">Reference proteome</keyword>